<protein>
    <recommendedName>
        <fullName evidence="3">PPIase cyclophilin-type domain-containing protein</fullName>
    </recommendedName>
</protein>
<feature type="compositionally biased region" description="Basic and acidic residues" evidence="2">
    <location>
        <begin position="447"/>
        <end position="460"/>
    </location>
</feature>
<feature type="compositionally biased region" description="Low complexity" evidence="2">
    <location>
        <begin position="516"/>
        <end position="557"/>
    </location>
</feature>
<feature type="compositionally biased region" description="Low complexity" evidence="2">
    <location>
        <begin position="620"/>
        <end position="640"/>
    </location>
</feature>
<dbReference type="PANTHER" id="PTHR11071:SF561">
    <property type="entry name" value="PEPTIDYL-PROLYL CIS-TRANS ISOMERASE D-RELATED"/>
    <property type="match status" value="1"/>
</dbReference>
<feature type="compositionally biased region" description="Acidic residues" evidence="2">
    <location>
        <begin position="308"/>
        <end position="323"/>
    </location>
</feature>
<dbReference type="SUPFAM" id="SSF50891">
    <property type="entry name" value="Cyclophilin-like"/>
    <property type="match status" value="1"/>
</dbReference>
<evidence type="ECO:0000313" key="5">
    <source>
        <dbReference type="Proteomes" id="UP001318860"/>
    </source>
</evidence>
<dbReference type="Gene3D" id="2.40.100.10">
    <property type="entry name" value="Cyclophilin-like"/>
    <property type="match status" value="1"/>
</dbReference>
<dbReference type="Proteomes" id="UP001318860">
    <property type="component" value="Unassembled WGS sequence"/>
</dbReference>
<reference evidence="4 5" key="1">
    <citation type="journal article" date="2021" name="Comput. Struct. Biotechnol. J.">
        <title>De novo genome assembly of the potent medicinal plant Rehmannia glutinosa using nanopore technology.</title>
        <authorList>
            <person name="Ma L."/>
            <person name="Dong C."/>
            <person name="Song C."/>
            <person name="Wang X."/>
            <person name="Zheng X."/>
            <person name="Niu Y."/>
            <person name="Chen S."/>
            <person name="Feng W."/>
        </authorList>
    </citation>
    <scope>NUCLEOTIDE SEQUENCE [LARGE SCALE GENOMIC DNA]</scope>
    <source>
        <strain evidence="4">DH-2019</strain>
    </source>
</reference>
<evidence type="ECO:0000313" key="4">
    <source>
        <dbReference type="EMBL" id="KAK6158809.1"/>
    </source>
</evidence>
<feature type="compositionally biased region" description="Basic residues" evidence="2">
    <location>
        <begin position="701"/>
        <end position="726"/>
    </location>
</feature>
<feature type="region of interest" description="Disordered" evidence="2">
    <location>
        <begin position="701"/>
        <end position="826"/>
    </location>
</feature>
<feature type="domain" description="PPIase cyclophilin-type" evidence="3">
    <location>
        <begin position="12"/>
        <end position="257"/>
    </location>
</feature>
<feature type="compositionally biased region" description="Basic residues" evidence="2">
    <location>
        <begin position="602"/>
        <end position="619"/>
    </location>
</feature>
<feature type="compositionally biased region" description="Low complexity" evidence="2">
    <location>
        <begin position="383"/>
        <end position="395"/>
    </location>
</feature>
<organism evidence="4 5">
    <name type="scientific">Rehmannia glutinosa</name>
    <name type="common">Chinese foxglove</name>
    <dbReference type="NCBI Taxonomy" id="99300"/>
    <lineage>
        <taxon>Eukaryota</taxon>
        <taxon>Viridiplantae</taxon>
        <taxon>Streptophyta</taxon>
        <taxon>Embryophyta</taxon>
        <taxon>Tracheophyta</taxon>
        <taxon>Spermatophyta</taxon>
        <taxon>Magnoliopsida</taxon>
        <taxon>eudicotyledons</taxon>
        <taxon>Gunneridae</taxon>
        <taxon>Pentapetalae</taxon>
        <taxon>asterids</taxon>
        <taxon>lamiids</taxon>
        <taxon>Lamiales</taxon>
        <taxon>Orobanchaceae</taxon>
        <taxon>Rehmannieae</taxon>
        <taxon>Rehmannia</taxon>
    </lineage>
</organism>
<comment type="caution">
    <text evidence="4">The sequence shown here is derived from an EMBL/GenBank/DDBJ whole genome shotgun (WGS) entry which is preliminary data.</text>
</comment>
<feature type="compositionally biased region" description="Basic residues" evidence="2">
    <location>
        <begin position="284"/>
        <end position="301"/>
    </location>
</feature>
<evidence type="ECO:0000259" key="3">
    <source>
        <dbReference type="PROSITE" id="PS50072"/>
    </source>
</evidence>
<proteinExistence type="inferred from homology"/>
<dbReference type="InterPro" id="IPR002130">
    <property type="entry name" value="Cyclophilin-type_PPIase_dom"/>
</dbReference>
<evidence type="ECO:0000256" key="1">
    <source>
        <dbReference type="ARBA" id="ARBA00007365"/>
    </source>
</evidence>
<dbReference type="Pfam" id="PF00160">
    <property type="entry name" value="Pro_isomerase"/>
    <property type="match status" value="1"/>
</dbReference>
<name>A0ABR0XI00_REHGL</name>
<dbReference type="InterPro" id="IPR029000">
    <property type="entry name" value="Cyclophilin-like_dom_sf"/>
</dbReference>
<feature type="compositionally biased region" description="Basic and acidic residues" evidence="2">
    <location>
        <begin position="270"/>
        <end position="283"/>
    </location>
</feature>
<dbReference type="PROSITE" id="PS50072">
    <property type="entry name" value="CSA_PPIASE_2"/>
    <property type="match status" value="1"/>
</dbReference>
<dbReference type="EMBL" id="JABTTQ020000004">
    <property type="protein sequence ID" value="KAK6158809.1"/>
    <property type="molecule type" value="Genomic_DNA"/>
</dbReference>
<feature type="compositionally biased region" description="Basic residues" evidence="2">
    <location>
        <begin position="341"/>
        <end position="379"/>
    </location>
</feature>
<comment type="similarity">
    <text evidence="1">Belongs to the cyclophilin-type PPIase family.</text>
</comment>
<gene>
    <name evidence="4" type="ORF">DH2020_006123</name>
</gene>
<evidence type="ECO:0000256" key="2">
    <source>
        <dbReference type="SAM" id="MobiDB-lite"/>
    </source>
</evidence>
<accession>A0ABR0XI00</accession>
<feature type="compositionally biased region" description="Basic residues" evidence="2">
    <location>
        <begin position="736"/>
        <end position="745"/>
    </location>
</feature>
<dbReference type="PANTHER" id="PTHR11071">
    <property type="entry name" value="PEPTIDYL-PROLYL CIS-TRANS ISOMERASE"/>
    <property type="match status" value="1"/>
</dbReference>
<sequence>MEKINRKRPLVFLDVSIDGDPAERMILSYSLILLPRLLKISVRFVQEKKVSALKLGSHYTTEEPFFTLSSKDMWLRADGHDCFSCDIVLRQGTFFGKMVNLEKVYMMESFRLWLTLLLFSLRWSFNSNDIGTIVFSQCYSKLEPKAISFEFFCYVDGTVILERAVLWLAGQKYVFMFVDESPKLKHDGPGLLTMAIDDRDERGSLFYVTFKADHHLDRKSVVFGKLVNGLEVLKKIENAGDEEGRPTVTVKIINSGELLDDKKKGNRLKMGKDSIEENNNEVRRKGKHKKSSKKKRKRRRYYTSESDSSTDTDTESSESDSDSDSYATSLSDTSSSSDDRRKKRKRSKRDRNRRGKRKDRRREKRRKRRDRKTKRKSKRNNASDSESVSKSGSSSEDNAVAGALDGKHKSSGKGRQLTCLKGKKASSRENGDHQSNGIGLEMESDQSADRHPDLVDDHPSKSRSRNLSPRKTMSRSMSISPRRSAHRSPGLGVTHSRSRSRSVSRSPQRISDKSRSNSPVRSGSSRSPIRSPPRSKTGRSSSMSPPVRSPQQSRSRSATISPPRRRVTQSPARTSSRRSLRSASRSPVRSSRRSLSRSSGKPSRRSLSRSPKRSLHRSVSRSSGRAPPRRSPSLSPVRAPGRIVRRSYSRSPVGAGRGRGPLFRTVVGAHQEVLLSMVHPNAFEEEGALVTDTLIYSSYRRSPRRYRSPPRGRTPPRYRGGRRSRTRSPSVSRSPIRYRNRRYSHSRSPVRSNSPVGRYRGSVRGERRKSPSSSRSRSRSESRSSRNSQSPPRRADKGNSRSSSGSSPRKTGLVSYGDGSPDSVRD</sequence>
<keyword evidence="5" id="KW-1185">Reference proteome</keyword>
<feature type="region of interest" description="Disordered" evidence="2">
    <location>
        <begin position="263"/>
        <end position="660"/>
    </location>
</feature>
<feature type="compositionally biased region" description="Low complexity" evidence="2">
    <location>
        <begin position="324"/>
        <end position="336"/>
    </location>
</feature>